<feature type="chain" id="PRO_5041312058" evidence="1">
    <location>
        <begin position="18"/>
        <end position="293"/>
    </location>
</feature>
<dbReference type="AlphaFoldDB" id="A0AA37LZU4"/>
<proteinExistence type="predicted"/>
<keyword evidence="1" id="KW-0732">Signal</keyword>
<reference evidence="2 3" key="1">
    <citation type="submission" date="2021-07" db="EMBL/GenBank/DDBJ databases">
        <title>Genome data of Colletotrichum spaethianum.</title>
        <authorList>
            <person name="Utami Y.D."/>
            <person name="Hiruma K."/>
        </authorList>
    </citation>
    <scope>NUCLEOTIDE SEQUENCE [LARGE SCALE GENOMIC DNA]</scope>
    <source>
        <strain evidence="2 3">MAFF 242679</strain>
    </source>
</reference>
<sequence length="293" mass="32975">MLLIGFLWLLYAQVALAASKAHAFEIVLSYLGYQLQRRMYGDAQKFLFPLQSPISGKTIPANAGPDGKGLSFQGFVRLYLKKKANFVVKVDLDLDNPVRTGELLLDRGLNGIARVPYMKGVEAAEAKSTRLMDYGIFTQELTETYDLAAKTFGTGPNSPVYKELAAFEPLAARIRQVRLDDMRMAENMAKDIVEVFKGIDSKTARFNDPIDILSDTKAKKIIKERFKLGSLPDDDPKIKAEWKSWLDGIGSREAPANKDAPSYSELNQKHFFVLNEWIGMEKHLRCEAKRYLG</sequence>
<protein>
    <submittedName>
        <fullName evidence="2">Uncharacterized protein</fullName>
    </submittedName>
</protein>
<keyword evidence="3" id="KW-1185">Reference proteome</keyword>
<gene>
    <name evidence="2" type="ORF">ColLi_12759</name>
</gene>
<dbReference type="Proteomes" id="UP001055172">
    <property type="component" value="Unassembled WGS sequence"/>
</dbReference>
<evidence type="ECO:0000256" key="1">
    <source>
        <dbReference type="SAM" id="SignalP"/>
    </source>
</evidence>
<organism evidence="2 3">
    <name type="scientific">Colletotrichum liriopes</name>
    <dbReference type="NCBI Taxonomy" id="708192"/>
    <lineage>
        <taxon>Eukaryota</taxon>
        <taxon>Fungi</taxon>
        <taxon>Dikarya</taxon>
        <taxon>Ascomycota</taxon>
        <taxon>Pezizomycotina</taxon>
        <taxon>Sordariomycetes</taxon>
        <taxon>Hypocreomycetidae</taxon>
        <taxon>Glomerellales</taxon>
        <taxon>Glomerellaceae</taxon>
        <taxon>Colletotrichum</taxon>
        <taxon>Colletotrichum spaethianum species complex</taxon>
    </lineage>
</organism>
<dbReference type="EMBL" id="BPPX01000047">
    <property type="protein sequence ID" value="GJC89921.1"/>
    <property type="molecule type" value="Genomic_DNA"/>
</dbReference>
<name>A0AA37LZU4_9PEZI</name>
<comment type="caution">
    <text evidence="2">The sequence shown here is derived from an EMBL/GenBank/DDBJ whole genome shotgun (WGS) entry which is preliminary data.</text>
</comment>
<evidence type="ECO:0000313" key="2">
    <source>
        <dbReference type="EMBL" id="GJC89921.1"/>
    </source>
</evidence>
<feature type="signal peptide" evidence="1">
    <location>
        <begin position="1"/>
        <end position="17"/>
    </location>
</feature>
<evidence type="ECO:0000313" key="3">
    <source>
        <dbReference type="Proteomes" id="UP001055172"/>
    </source>
</evidence>
<accession>A0AA37LZU4</accession>